<evidence type="ECO:0000256" key="8">
    <source>
        <dbReference type="ARBA" id="ARBA00022692"/>
    </source>
</evidence>
<evidence type="ECO:0000256" key="19">
    <source>
        <dbReference type="SAM" id="SignalP"/>
    </source>
</evidence>
<dbReference type="Pfam" id="PF09451">
    <property type="entry name" value="ATG27"/>
    <property type="match status" value="2"/>
</dbReference>
<name>A0AA35T911_GEOBA</name>
<keyword evidence="17" id="KW-0968">Cytoplasmic vesicle</keyword>
<dbReference type="SUPFAM" id="SSF50911">
    <property type="entry name" value="Mannose 6-phosphate receptor domain"/>
    <property type="match status" value="1"/>
</dbReference>
<dbReference type="Gene3D" id="2.70.130.10">
    <property type="entry name" value="Mannose-6-phosphate receptor binding domain"/>
    <property type="match status" value="2"/>
</dbReference>
<evidence type="ECO:0000256" key="17">
    <source>
        <dbReference type="ARBA" id="ARBA00023329"/>
    </source>
</evidence>
<proteinExistence type="inferred from homology"/>
<evidence type="ECO:0000256" key="9">
    <source>
        <dbReference type="ARBA" id="ARBA00022729"/>
    </source>
</evidence>
<keyword evidence="12" id="KW-0072">Autophagy</keyword>
<feature type="transmembrane region" description="Helical" evidence="18">
    <location>
        <begin position="431"/>
        <end position="455"/>
    </location>
</feature>
<evidence type="ECO:0000259" key="20">
    <source>
        <dbReference type="PROSITE" id="PS51914"/>
    </source>
</evidence>
<keyword evidence="21" id="KW-0675">Receptor</keyword>
<sequence>MALAGLQTCTIVLVCTLALVVNADEDCKTDGSDCRCSTSNVTIDLRQIFSTLPATTVAGGSKYDITYMPCNPQVCPLATGDPSVVCQVQHDKPTTVFSLGRANGLKWTLTQYNPLEFEIHYVGGDGDRKTIISFKHGTGSTVFSYDQEKPELTYDFNVVGSSVAPANGGGGGGSSGNVAGPIGIILIFLALGGLVAYFVVGGIFMYARRGARGVEVIPNYTFWKDLPFLLKLYSWRGPLGDREMAPGLLVLLLGVECICHWAAADVVQCQVADDDFCKCSSSNLTLDLRRMGLSFPVSTKDAADKYEYSYTPCQPVVCGDSGGAASVLCQVRTDTKAAYSVGRYNPFNWTITSFNPLAFEIVYGGGDKAGSDTRSSVVLFEAASGSTQFTYEREATGSLTYYFDVTGSRVSPDRGGGGGGPSSSGDISGPIGLAIIFLALGGLVAYFVVGGIFMYTQRGARGVEVIPNYTFWKDLPFLLKDGFLFTISPCYKGRDGYHGL</sequence>
<comment type="subcellular location">
    <subcellularLocation>
        <location evidence="2">Cytoplasmic vesicle membrane</location>
        <topology evidence="2">Single-pass type I membrane protein</topology>
    </subcellularLocation>
    <subcellularLocation>
        <location evidence="3">Golgi apparatus membrane</location>
    </subcellularLocation>
    <subcellularLocation>
        <location evidence="1">Mitochondrion membrane</location>
        <topology evidence="1">Single-pass membrane protein</topology>
    </subcellularLocation>
    <subcellularLocation>
        <location evidence="4">Preautophagosomal structure membrane</location>
        <topology evidence="4">Single-pass type I membrane protein</topology>
    </subcellularLocation>
</comment>
<evidence type="ECO:0000256" key="7">
    <source>
        <dbReference type="ARBA" id="ARBA00022448"/>
    </source>
</evidence>
<dbReference type="GO" id="GO:0031966">
    <property type="term" value="C:mitochondrial membrane"/>
    <property type="evidence" value="ECO:0007669"/>
    <property type="project" value="UniProtKB-SubCell"/>
</dbReference>
<keyword evidence="7" id="KW-0813">Transport</keyword>
<comment type="similarity">
    <text evidence="5">Belongs to the ATG27 family.</text>
</comment>
<keyword evidence="16" id="KW-1015">Disulfide bond</keyword>
<evidence type="ECO:0000256" key="13">
    <source>
        <dbReference type="ARBA" id="ARBA00023034"/>
    </source>
</evidence>
<keyword evidence="15 18" id="KW-0472">Membrane</keyword>
<dbReference type="GO" id="GO:0000139">
    <property type="term" value="C:Golgi membrane"/>
    <property type="evidence" value="ECO:0007669"/>
    <property type="project" value="UniProtKB-SubCell"/>
</dbReference>
<evidence type="ECO:0000256" key="11">
    <source>
        <dbReference type="ARBA" id="ARBA00022989"/>
    </source>
</evidence>
<comment type="caution">
    <text evidence="21">The sequence shown here is derived from an EMBL/GenBank/DDBJ whole genome shotgun (WGS) entry which is preliminary data.</text>
</comment>
<keyword evidence="11 18" id="KW-1133">Transmembrane helix</keyword>
<dbReference type="GO" id="GO:0005802">
    <property type="term" value="C:trans-Golgi network"/>
    <property type="evidence" value="ECO:0007669"/>
    <property type="project" value="TreeGrafter"/>
</dbReference>
<feature type="signal peptide" evidence="19">
    <location>
        <begin position="1"/>
        <end position="23"/>
    </location>
</feature>
<evidence type="ECO:0000313" key="22">
    <source>
        <dbReference type="Proteomes" id="UP001174909"/>
    </source>
</evidence>
<evidence type="ECO:0000256" key="10">
    <source>
        <dbReference type="ARBA" id="ARBA00022927"/>
    </source>
</evidence>
<feature type="transmembrane region" description="Helical" evidence="18">
    <location>
        <begin position="184"/>
        <end position="207"/>
    </location>
</feature>
<evidence type="ECO:0000256" key="15">
    <source>
        <dbReference type="ARBA" id="ARBA00023136"/>
    </source>
</evidence>
<keyword evidence="14" id="KW-0496">Mitochondrion</keyword>
<feature type="domain" description="MRH" evidence="20">
    <location>
        <begin position="277"/>
        <end position="413"/>
    </location>
</feature>
<evidence type="ECO:0000256" key="4">
    <source>
        <dbReference type="ARBA" id="ARBA00004472"/>
    </source>
</evidence>
<protein>
    <recommendedName>
        <fullName evidence="6">Autophagy-related protein 27</fullName>
    </recommendedName>
</protein>
<evidence type="ECO:0000256" key="6">
    <source>
        <dbReference type="ARBA" id="ARBA00013776"/>
    </source>
</evidence>
<evidence type="ECO:0000256" key="2">
    <source>
        <dbReference type="ARBA" id="ARBA00004358"/>
    </source>
</evidence>
<keyword evidence="22" id="KW-1185">Reference proteome</keyword>
<keyword evidence="13" id="KW-0333">Golgi apparatus</keyword>
<dbReference type="InterPro" id="IPR044865">
    <property type="entry name" value="MRH_dom"/>
</dbReference>
<keyword evidence="10" id="KW-0653">Protein transport</keyword>
<evidence type="ECO:0000256" key="1">
    <source>
        <dbReference type="ARBA" id="ARBA00004304"/>
    </source>
</evidence>
<dbReference type="GO" id="GO:0006914">
    <property type="term" value="P:autophagy"/>
    <property type="evidence" value="ECO:0007669"/>
    <property type="project" value="UniProtKB-KW"/>
</dbReference>
<dbReference type="GO" id="GO:0010008">
    <property type="term" value="C:endosome membrane"/>
    <property type="evidence" value="ECO:0007669"/>
    <property type="project" value="UniProtKB-SubCell"/>
</dbReference>
<dbReference type="PANTHER" id="PTHR15071:SF0">
    <property type="entry name" value="MANNOSE 6-PHOSPHATE RECEPTOR-LIKE PROTEIN 1"/>
    <property type="match status" value="1"/>
</dbReference>
<dbReference type="InterPro" id="IPR018939">
    <property type="entry name" value="Autophagy-rel_prot_27"/>
</dbReference>
<gene>
    <name evidence="21" type="ORF">GBAR_LOCUS24157</name>
</gene>
<dbReference type="InterPro" id="IPR009011">
    <property type="entry name" value="Man6P_isomerase_rcpt-bd_dom_sf"/>
</dbReference>
<evidence type="ECO:0000256" key="12">
    <source>
        <dbReference type="ARBA" id="ARBA00023006"/>
    </source>
</evidence>
<dbReference type="Proteomes" id="UP001174909">
    <property type="component" value="Unassembled WGS sequence"/>
</dbReference>
<reference evidence="21" key="1">
    <citation type="submission" date="2023-03" db="EMBL/GenBank/DDBJ databases">
        <authorList>
            <person name="Steffen K."/>
            <person name="Cardenas P."/>
        </authorList>
    </citation>
    <scope>NUCLEOTIDE SEQUENCE</scope>
</reference>
<evidence type="ECO:0000256" key="18">
    <source>
        <dbReference type="SAM" id="Phobius"/>
    </source>
</evidence>
<dbReference type="EMBL" id="CASHTH010003336">
    <property type="protein sequence ID" value="CAI8043559.1"/>
    <property type="molecule type" value="Genomic_DNA"/>
</dbReference>
<evidence type="ECO:0000256" key="3">
    <source>
        <dbReference type="ARBA" id="ARBA00004394"/>
    </source>
</evidence>
<dbReference type="AlphaFoldDB" id="A0AA35T911"/>
<dbReference type="PANTHER" id="PTHR15071">
    <property type="entry name" value="MANNOSE-6-PHOSPHATE RECEPTOR FAMILY MEMBER"/>
    <property type="match status" value="1"/>
</dbReference>
<dbReference type="GO" id="GO:0015031">
    <property type="term" value="P:protein transport"/>
    <property type="evidence" value="ECO:0007669"/>
    <property type="project" value="UniProtKB-KW"/>
</dbReference>
<keyword evidence="9 19" id="KW-0732">Signal</keyword>
<feature type="chain" id="PRO_5041438780" description="Autophagy-related protein 27" evidence="19">
    <location>
        <begin position="24"/>
        <end position="500"/>
    </location>
</feature>
<evidence type="ECO:0000256" key="14">
    <source>
        <dbReference type="ARBA" id="ARBA00023128"/>
    </source>
</evidence>
<evidence type="ECO:0000256" key="16">
    <source>
        <dbReference type="ARBA" id="ARBA00023157"/>
    </source>
</evidence>
<keyword evidence="8 18" id="KW-0812">Transmembrane</keyword>
<dbReference type="PROSITE" id="PS51914">
    <property type="entry name" value="MRH"/>
    <property type="match status" value="1"/>
</dbReference>
<dbReference type="GO" id="GO:0034045">
    <property type="term" value="C:phagophore assembly site membrane"/>
    <property type="evidence" value="ECO:0007669"/>
    <property type="project" value="UniProtKB-SubCell"/>
</dbReference>
<evidence type="ECO:0000313" key="21">
    <source>
        <dbReference type="EMBL" id="CAI8043559.1"/>
    </source>
</evidence>
<organism evidence="21 22">
    <name type="scientific">Geodia barretti</name>
    <name type="common">Barrett's horny sponge</name>
    <dbReference type="NCBI Taxonomy" id="519541"/>
    <lineage>
        <taxon>Eukaryota</taxon>
        <taxon>Metazoa</taxon>
        <taxon>Porifera</taxon>
        <taxon>Demospongiae</taxon>
        <taxon>Heteroscleromorpha</taxon>
        <taxon>Tetractinellida</taxon>
        <taxon>Astrophorina</taxon>
        <taxon>Geodiidae</taxon>
        <taxon>Geodia</taxon>
    </lineage>
</organism>
<accession>A0AA35T911</accession>
<evidence type="ECO:0000256" key="5">
    <source>
        <dbReference type="ARBA" id="ARBA00005363"/>
    </source>
</evidence>